<evidence type="ECO:0000256" key="1">
    <source>
        <dbReference type="SAM" id="MobiDB-lite"/>
    </source>
</evidence>
<sequence>MFSGFSSPFSPAFPKTLHGSGHQGRAVCVYLPLKDRFCSAKEKKAAGAAMKRNHKEKTTRETDHRLSSTLAQTVKAFDLLLFLL</sequence>
<organism evidence="2">
    <name type="scientific">Enterovibrio norvegicus</name>
    <dbReference type="NCBI Taxonomy" id="188144"/>
    <lineage>
        <taxon>Bacteria</taxon>
        <taxon>Pseudomonadati</taxon>
        <taxon>Pseudomonadota</taxon>
        <taxon>Gammaproteobacteria</taxon>
        <taxon>Vibrionales</taxon>
        <taxon>Vibrionaceae</taxon>
        <taxon>Enterovibrio</taxon>
    </lineage>
</organism>
<proteinExistence type="predicted"/>
<evidence type="ECO:0000313" key="2">
    <source>
        <dbReference type="EMBL" id="AKN40943.1"/>
    </source>
</evidence>
<feature type="region of interest" description="Disordered" evidence="1">
    <location>
        <begin position="1"/>
        <end position="22"/>
    </location>
</feature>
<feature type="compositionally biased region" description="Low complexity" evidence="1">
    <location>
        <begin position="1"/>
        <end position="14"/>
    </location>
</feature>
<dbReference type="AlphaFoldDB" id="A0A0H3ZX42"/>
<name>A0A0H3ZX42_9GAMM</name>
<reference evidence="2" key="1">
    <citation type="journal article" date="2015" name="MBio">
        <title>Eco-Evolutionary Dynamics of Episomes among Ecologically Cohesive Bacterial Populations.</title>
        <authorList>
            <person name="Xue H."/>
            <person name="Cordero O.X."/>
            <person name="Camas F.M."/>
            <person name="Trimble W."/>
            <person name="Meyer F."/>
            <person name="Guglielmini J."/>
            <person name="Rocha E.P."/>
            <person name="Polz M.F."/>
        </authorList>
    </citation>
    <scope>NUCLEOTIDE SEQUENCE</scope>
    <source>
        <strain evidence="2">FF_351</strain>
    </source>
</reference>
<dbReference type="EMBL" id="KP795714">
    <property type="protein sequence ID" value="AKN40943.1"/>
    <property type="molecule type" value="Genomic_DNA"/>
</dbReference>
<protein>
    <submittedName>
        <fullName evidence="2">Uncharacterized protein</fullName>
    </submittedName>
</protein>
<accession>A0A0H3ZX42</accession>